<reference evidence="1" key="1">
    <citation type="journal article" date="2020" name="Int. J. Syst. Evol. Microbiol.">
        <title>Aquipluma nitroreducens gen. nov. sp. nov., a novel facultatively anaerobic bacterium isolated from a freshwater lake.</title>
        <authorList>
            <person name="Watanabe M."/>
            <person name="Kojima H."/>
            <person name="Fukui M."/>
        </authorList>
    </citation>
    <scope>NUCLEOTIDE SEQUENCE</scope>
    <source>
        <strain evidence="1">MeG22</strain>
    </source>
</reference>
<dbReference type="RefSeq" id="WP_318349364.1">
    <property type="nucleotide sequence ID" value="NZ_AP018694.1"/>
</dbReference>
<keyword evidence="2" id="KW-1185">Reference proteome</keyword>
<sequence length="74" mass="8246">MVKGNSLFVARFLRMRSVSWIAHFGHETDMHPIDLIRDSSILVCQKFKFNGVPDISLVKSKGAKISPQGSGNFP</sequence>
<dbReference type="KEGG" id="anf:AQPE_0414"/>
<gene>
    <name evidence="1" type="ORF">AQPE_0414</name>
</gene>
<name>A0A5K7S451_9BACT</name>
<evidence type="ECO:0000313" key="2">
    <source>
        <dbReference type="Proteomes" id="UP001193389"/>
    </source>
</evidence>
<dbReference type="Proteomes" id="UP001193389">
    <property type="component" value="Chromosome"/>
</dbReference>
<protein>
    <submittedName>
        <fullName evidence="1">Uncharacterized protein</fullName>
    </submittedName>
</protein>
<dbReference type="EMBL" id="AP018694">
    <property type="protein sequence ID" value="BBE16277.1"/>
    <property type="molecule type" value="Genomic_DNA"/>
</dbReference>
<accession>A0A5K7S451</accession>
<dbReference type="AlphaFoldDB" id="A0A5K7S451"/>
<organism evidence="1 2">
    <name type="scientific">Aquipluma nitroreducens</name>
    <dbReference type="NCBI Taxonomy" id="2010828"/>
    <lineage>
        <taxon>Bacteria</taxon>
        <taxon>Pseudomonadati</taxon>
        <taxon>Bacteroidota</taxon>
        <taxon>Bacteroidia</taxon>
        <taxon>Marinilabiliales</taxon>
        <taxon>Prolixibacteraceae</taxon>
        <taxon>Aquipluma</taxon>
    </lineage>
</organism>
<proteinExistence type="predicted"/>
<evidence type="ECO:0000313" key="1">
    <source>
        <dbReference type="EMBL" id="BBE16277.1"/>
    </source>
</evidence>